<reference evidence="6" key="1">
    <citation type="submission" date="2017-02" db="EMBL/GenBank/DDBJ databases">
        <title>Delving into the versatile metabolic prowess of the omnipresent phylum Bacteroidetes.</title>
        <authorList>
            <person name="Nobu M.K."/>
            <person name="Mei R."/>
            <person name="Narihiro T."/>
            <person name="Kuroda K."/>
            <person name="Liu W.-T."/>
        </authorList>
    </citation>
    <scope>NUCLEOTIDE SEQUENCE</scope>
    <source>
        <strain evidence="6">ADurb.Bin276</strain>
    </source>
</reference>
<dbReference type="SUPFAM" id="SSF51735">
    <property type="entry name" value="NAD(P)-binding Rossmann-fold domains"/>
    <property type="match status" value="1"/>
</dbReference>
<evidence type="ECO:0000256" key="3">
    <source>
        <dbReference type="PIRSR" id="PIRSR000103-1"/>
    </source>
</evidence>
<sequence>MRKVGFIGLGNMGRGMCKNLILKGNQLTVFDINQDAMQSFKGKAALVHSPLEVLKNSEVIFLSLPNSAVVEKIMNEFLNEGVQGKIIVDTSTSYPMSTRSLHAKIKAAGGGLVDSPLIAGPAEADRGELIAVAAGDKEDVDKVDDLLHCYCKHYDYVGPSGNGHLIKIAQNFAGLSQALIYAQLYPIIAKYGINPQELYKSLNNEVFSNWVFQFYSEKYINKNYRMDFALDLGLKDLNYMKKLCDDLNIPGFLLDGAIDLCRVALKEGKGKELDFSQAGNTMYEYVGLE</sequence>
<evidence type="ECO:0000259" key="4">
    <source>
        <dbReference type="Pfam" id="PF03446"/>
    </source>
</evidence>
<dbReference type="GO" id="GO:0051287">
    <property type="term" value="F:NAD binding"/>
    <property type="evidence" value="ECO:0007669"/>
    <property type="project" value="InterPro"/>
</dbReference>
<evidence type="ECO:0000259" key="5">
    <source>
        <dbReference type="Pfam" id="PF14833"/>
    </source>
</evidence>
<protein>
    <submittedName>
        <fullName evidence="6">2-hydroxy-3-oxopropionate reductase</fullName>
        <ecNumber evidence="6">1.1.1.60</ecNumber>
    </submittedName>
</protein>
<feature type="domain" description="3-hydroxyisobutyrate dehydrogenase-like NAD-binding" evidence="5">
    <location>
        <begin position="161"/>
        <end position="277"/>
    </location>
</feature>
<dbReference type="PANTHER" id="PTHR43060">
    <property type="entry name" value="3-HYDROXYISOBUTYRATE DEHYDROGENASE-LIKE 1, MITOCHONDRIAL-RELATED"/>
    <property type="match status" value="1"/>
</dbReference>
<accession>A0A1V5SKK2</accession>
<dbReference type="InterPro" id="IPR013328">
    <property type="entry name" value="6PGD_dom2"/>
</dbReference>
<evidence type="ECO:0000256" key="1">
    <source>
        <dbReference type="ARBA" id="ARBA00023002"/>
    </source>
</evidence>
<proteinExistence type="predicted"/>
<dbReference type="InterPro" id="IPR008927">
    <property type="entry name" value="6-PGluconate_DH-like_C_sf"/>
</dbReference>
<dbReference type="PIRSF" id="PIRSF000103">
    <property type="entry name" value="HIBADH"/>
    <property type="match status" value="1"/>
</dbReference>
<name>A0A1V5SKK2_9BACT</name>
<feature type="active site" evidence="3">
    <location>
        <position position="167"/>
    </location>
</feature>
<keyword evidence="1 6" id="KW-0560">Oxidoreductase</keyword>
<comment type="caution">
    <text evidence="6">The sequence shown here is derived from an EMBL/GenBank/DDBJ whole genome shotgun (WGS) entry which is preliminary data.</text>
</comment>
<dbReference type="EC" id="1.1.1.60" evidence="6"/>
<dbReference type="Gene3D" id="1.10.1040.10">
    <property type="entry name" value="N-(1-d-carboxylethyl)-l-norvaline Dehydrogenase, domain 2"/>
    <property type="match status" value="1"/>
</dbReference>
<evidence type="ECO:0000313" key="6">
    <source>
        <dbReference type="EMBL" id="OQA55086.1"/>
    </source>
</evidence>
<dbReference type="Pfam" id="PF14833">
    <property type="entry name" value="NAD_binding_11"/>
    <property type="match status" value="1"/>
</dbReference>
<dbReference type="InterPro" id="IPR029154">
    <property type="entry name" value="HIBADH-like_NADP-bd"/>
</dbReference>
<dbReference type="Gene3D" id="3.40.50.720">
    <property type="entry name" value="NAD(P)-binding Rossmann-like Domain"/>
    <property type="match status" value="1"/>
</dbReference>
<dbReference type="SUPFAM" id="SSF48179">
    <property type="entry name" value="6-phosphogluconate dehydrogenase C-terminal domain-like"/>
    <property type="match status" value="1"/>
</dbReference>
<dbReference type="InterPro" id="IPR006115">
    <property type="entry name" value="6PGDH_NADP-bd"/>
</dbReference>
<dbReference type="InterPro" id="IPR015815">
    <property type="entry name" value="HIBADH-related"/>
</dbReference>
<feature type="domain" description="6-phosphogluconate dehydrogenase NADP-binding" evidence="4">
    <location>
        <begin position="3"/>
        <end position="158"/>
    </location>
</feature>
<dbReference type="EMBL" id="MWBQ01000179">
    <property type="protein sequence ID" value="OQA55086.1"/>
    <property type="molecule type" value="Genomic_DNA"/>
</dbReference>
<dbReference type="Proteomes" id="UP000485569">
    <property type="component" value="Unassembled WGS sequence"/>
</dbReference>
<organism evidence="6">
    <name type="scientific">Candidatus Atribacter allofermentans</name>
    <dbReference type="NCBI Taxonomy" id="1852833"/>
    <lineage>
        <taxon>Bacteria</taxon>
        <taxon>Pseudomonadati</taxon>
        <taxon>Atribacterota</taxon>
        <taxon>Atribacteria</taxon>
        <taxon>Atribacterales</taxon>
        <taxon>Atribacteraceae</taxon>
        <taxon>Atribacter</taxon>
    </lineage>
</organism>
<keyword evidence="2" id="KW-0520">NAD</keyword>
<dbReference type="AlphaFoldDB" id="A0A1V5SKK2"/>
<dbReference type="InterPro" id="IPR036291">
    <property type="entry name" value="NAD(P)-bd_dom_sf"/>
</dbReference>
<evidence type="ECO:0000256" key="2">
    <source>
        <dbReference type="ARBA" id="ARBA00023027"/>
    </source>
</evidence>
<gene>
    <name evidence="6" type="primary">garR</name>
    <name evidence="6" type="ORF">BWY41_01778</name>
</gene>
<dbReference type="PANTHER" id="PTHR43060:SF15">
    <property type="entry name" value="3-HYDROXYISOBUTYRATE DEHYDROGENASE-LIKE 1, MITOCHONDRIAL-RELATED"/>
    <property type="match status" value="1"/>
</dbReference>
<dbReference type="GO" id="GO:0050661">
    <property type="term" value="F:NADP binding"/>
    <property type="evidence" value="ECO:0007669"/>
    <property type="project" value="InterPro"/>
</dbReference>
<dbReference type="Pfam" id="PF03446">
    <property type="entry name" value="NAD_binding_2"/>
    <property type="match status" value="1"/>
</dbReference>
<dbReference type="GO" id="GO:0008679">
    <property type="term" value="F:2-hydroxy-3-oxopropionate reductase activity"/>
    <property type="evidence" value="ECO:0007669"/>
    <property type="project" value="UniProtKB-EC"/>
</dbReference>